<dbReference type="GO" id="GO:0005886">
    <property type="term" value="C:plasma membrane"/>
    <property type="evidence" value="ECO:0007669"/>
    <property type="project" value="UniProtKB-SubCell"/>
</dbReference>
<dbReference type="GO" id="GO:0009246">
    <property type="term" value="P:enterobacterial common antigen biosynthetic process"/>
    <property type="evidence" value="ECO:0007669"/>
    <property type="project" value="TreeGrafter"/>
</dbReference>
<dbReference type="RefSeq" id="WP_039678385.1">
    <property type="nucleotide sequence ID" value="NZ_JWHR01000032.1"/>
</dbReference>
<dbReference type="PANTHER" id="PTHR40074">
    <property type="entry name" value="O-ACETYLTRANSFERASE WECH"/>
    <property type="match status" value="1"/>
</dbReference>
<organism evidence="9 10">
    <name type="scientific">Terrisporobacter othiniensis</name>
    <dbReference type="NCBI Taxonomy" id="1577792"/>
    <lineage>
        <taxon>Bacteria</taxon>
        <taxon>Bacillati</taxon>
        <taxon>Bacillota</taxon>
        <taxon>Clostridia</taxon>
        <taxon>Peptostreptococcales</taxon>
        <taxon>Peptostreptococcaceae</taxon>
        <taxon>Terrisporobacter</taxon>
    </lineage>
</organism>
<feature type="transmembrane region" description="Helical" evidence="7">
    <location>
        <begin position="64"/>
        <end position="84"/>
    </location>
</feature>
<dbReference type="InterPro" id="IPR002656">
    <property type="entry name" value="Acyl_transf_3_dom"/>
</dbReference>
<dbReference type="EMBL" id="JWHR01000032">
    <property type="protein sequence ID" value="KHS58441.1"/>
    <property type="molecule type" value="Genomic_DNA"/>
</dbReference>
<dbReference type="OrthoDB" id="2234896at2"/>
<feature type="transmembrane region" description="Helical" evidence="7">
    <location>
        <begin position="139"/>
        <end position="157"/>
    </location>
</feature>
<dbReference type="GO" id="GO:0016413">
    <property type="term" value="F:O-acetyltransferase activity"/>
    <property type="evidence" value="ECO:0007669"/>
    <property type="project" value="TreeGrafter"/>
</dbReference>
<feature type="transmembrane region" description="Helical" evidence="7">
    <location>
        <begin position="169"/>
        <end position="186"/>
    </location>
</feature>
<evidence type="ECO:0000256" key="2">
    <source>
        <dbReference type="ARBA" id="ARBA00007400"/>
    </source>
</evidence>
<keyword evidence="5 7" id="KW-1133">Transmembrane helix</keyword>
<comment type="similarity">
    <text evidence="2">Belongs to the acyltransferase 3 family.</text>
</comment>
<keyword evidence="10" id="KW-1185">Reference proteome</keyword>
<feature type="transmembrane region" description="Helical" evidence="7">
    <location>
        <begin position="252"/>
        <end position="269"/>
    </location>
</feature>
<name>A0A0B3VNR2_9FIRM</name>
<comment type="caution">
    <text evidence="9">The sequence shown here is derived from an EMBL/GenBank/DDBJ whole genome shotgun (WGS) entry which is preliminary data.</text>
</comment>
<reference evidence="9 10" key="1">
    <citation type="submission" date="2014-12" db="EMBL/GenBank/DDBJ databases">
        <title>Draft genome sequence of Terrisporobacter sp. 08-306576, isolated from the blood culture of a bacteremia patient.</title>
        <authorList>
            <person name="Lund L.C."/>
            <person name="Sydenham T.V."/>
            <person name="Hogh S.V."/>
            <person name="Skov M.N."/>
            <person name="Kemp M."/>
            <person name="Justesen U.S."/>
        </authorList>
    </citation>
    <scope>NUCLEOTIDE SEQUENCE [LARGE SCALE GENOMIC DNA]</scope>
    <source>
        <strain evidence="9 10">08-306576</strain>
    </source>
</reference>
<evidence type="ECO:0000256" key="3">
    <source>
        <dbReference type="ARBA" id="ARBA00022475"/>
    </source>
</evidence>
<feature type="transmembrane region" description="Helical" evidence="7">
    <location>
        <begin position="24"/>
        <end position="44"/>
    </location>
</feature>
<evidence type="ECO:0000313" key="10">
    <source>
        <dbReference type="Proteomes" id="UP000031189"/>
    </source>
</evidence>
<keyword evidence="6 7" id="KW-0472">Membrane</keyword>
<proteinExistence type="inferred from homology"/>
<comment type="subcellular location">
    <subcellularLocation>
        <location evidence="1">Cell membrane</location>
        <topology evidence="1">Multi-pass membrane protein</topology>
    </subcellularLocation>
</comment>
<feature type="domain" description="Acyltransferase 3" evidence="8">
    <location>
        <begin position="25"/>
        <end position="335"/>
    </location>
</feature>
<evidence type="ECO:0000256" key="7">
    <source>
        <dbReference type="SAM" id="Phobius"/>
    </source>
</evidence>
<feature type="transmembrane region" description="Helical" evidence="7">
    <location>
        <begin position="96"/>
        <end position="113"/>
    </location>
</feature>
<evidence type="ECO:0000256" key="5">
    <source>
        <dbReference type="ARBA" id="ARBA00022989"/>
    </source>
</evidence>
<evidence type="ECO:0000256" key="4">
    <source>
        <dbReference type="ARBA" id="ARBA00022692"/>
    </source>
</evidence>
<dbReference type="PANTHER" id="PTHR40074:SF2">
    <property type="entry name" value="O-ACETYLTRANSFERASE WECH"/>
    <property type="match status" value="1"/>
</dbReference>
<keyword evidence="4 7" id="KW-0812">Transmembrane</keyword>
<gene>
    <name evidence="9" type="ORF">QX51_02780</name>
</gene>
<evidence type="ECO:0000256" key="6">
    <source>
        <dbReference type="ARBA" id="ARBA00023136"/>
    </source>
</evidence>
<feature type="transmembrane region" description="Helical" evidence="7">
    <location>
        <begin position="281"/>
        <end position="298"/>
    </location>
</feature>
<evidence type="ECO:0000259" key="8">
    <source>
        <dbReference type="Pfam" id="PF01757"/>
    </source>
</evidence>
<dbReference type="Proteomes" id="UP000031189">
    <property type="component" value="Unassembled WGS sequence"/>
</dbReference>
<evidence type="ECO:0000313" key="9">
    <source>
        <dbReference type="EMBL" id="KHS58441.1"/>
    </source>
</evidence>
<dbReference type="Pfam" id="PF01757">
    <property type="entry name" value="Acyl_transf_3"/>
    <property type="match status" value="1"/>
</dbReference>
<dbReference type="AlphaFoldDB" id="A0A0B3VNR2"/>
<feature type="transmembrane region" description="Helical" evidence="7">
    <location>
        <begin position="221"/>
        <end position="240"/>
    </location>
</feature>
<accession>A0A0B3VNR2</accession>
<sequence length="346" mass="40752">MEQSETIESTIKLDLEYALSYREIGVDVVKSIAILSVVGVHFFLNTRYYRVDLNNANLFIQTVIQQICLICIPLFVMATGYLNNNTKINKDYYKKILPIIYLYLLYSIPALIYRSHIGEIPFNIPLWIDQILHFKGHRYSWYINLYFGLFLLIPFLNKMYNSLENKKEKTILIGILALLTCATTIRELHIPSYWESIYPLTYYFVGKYIKEFKPEISVPKNIGFIIVIVLIQAIIEYTAAGNGEYKHILTDYSSIFRLVEGYLIFILLYKLEIKNNSFRKIIISISKLTLDIYLASFITDRLTYRVLKPYNIPQEKYIYLMIPLVLISFVFAYMVAKLRVRYIKLR</sequence>
<protein>
    <recommendedName>
        <fullName evidence="8">Acyltransferase 3 domain-containing protein</fullName>
    </recommendedName>
</protein>
<evidence type="ECO:0000256" key="1">
    <source>
        <dbReference type="ARBA" id="ARBA00004651"/>
    </source>
</evidence>
<keyword evidence="3" id="KW-1003">Cell membrane</keyword>
<dbReference type="STRING" id="1577792.QX51_02780"/>
<feature type="transmembrane region" description="Helical" evidence="7">
    <location>
        <begin position="318"/>
        <end position="336"/>
    </location>
</feature>